<dbReference type="PANTHER" id="PTHR26312:SF67">
    <property type="entry name" value="PROTEIN SLOW GREEN 1, CHLOROPLASTIC"/>
    <property type="match status" value="1"/>
</dbReference>
<sequence length="345" mass="39369">MESLAKLHHHQPLHLSLSLNPHRPSFPKPFSTLRTTSPPPFKSFAIRASSSSSSSQNPKPSLLPTLASIASPILKTTTCVAVAAAALFLVRFHHKPAIAAPTAPPSAAVQESSENVSDVDLERAIEEELSRNPDDVEALRLLMEVRIKANKLQEAVQVLDRLIELQPDDNEWPVLKANVHSYMGELELAKYEFEEILKKDPLRVEAYHGLVMAASQSSDGENKLRDMTKRVEEAMKRCEKQRNKSEVRDFKLLIAQIRVMESNYTDALKLYQELAKDEPRDFRPYLCQGIIYTLLRKKNEAEQQFDKFRRLIPKEHPYREYFDDNMFATKLFAQKVDRETTGSRS</sequence>
<keyword evidence="2" id="KW-0808">Transferase</keyword>
<evidence type="ECO:0000313" key="2">
    <source>
        <dbReference type="EMBL" id="PON72828.1"/>
    </source>
</evidence>
<protein>
    <submittedName>
        <fullName evidence="2">N-terminal acetyltransferase A, auxiliary subunit</fullName>
    </submittedName>
</protein>
<comment type="caution">
    <text evidence="2">The sequence shown here is derived from an EMBL/GenBank/DDBJ whole genome shotgun (WGS) entry which is preliminary data.</text>
</comment>
<dbReference type="Gene3D" id="1.25.40.10">
    <property type="entry name" value="Tetratricopeptide repeat domain"/>
    <property type="match status" value="2"/>
</dbReference>
<keyword evidence="1" id="KW-0802">TPR repeat</keyword>
<dbReference type="PANTHER" id="PTHR26312">
    <property type="entry name" value="TETRATRICOPEPTIDE REPEAT PROTEIN 5"/>
    <property type="match status" value="1"/>
</dbReference>
<name>A0A2P5DHQ4_PARAD</name>
<accession>A0A2P5DHQ4</accession>
<dbReference type="OrthoDB" id="66906at2759"/>
<dbReference type="Proteomes" id="UP000237105">
    <property type="component" value="Unassembled WGS sequence"/>
</dbReference>
<dbReference type="AlphaFoldDB" id="A0A2P5DHQ4"/>
<proteinExistence type="predicted"/>
<reference evidence="3" key="1">
    <citation type="submission" date="2016-06" db="EMBL/GenBank/DDBJ databases">
        <title>Parallel loss of symbiosis genes in relatives of nitrogen-fixing non-legume Parasponia.</title>
        <authorList>
            <person name="Van Velzen R."/>
            <person name="Holmer R."/>
            <person name="Bu F."/>
            <person name="Rutten L."/>
            <person name="Van Zeijl A."/>
            <person name="Liu W."/>
            <person name="Santuari L."/>
            <person name="Cao Q."/>
            <person name="Sharma T."/>
            <person name="Shen D."/>
            <person name="Roswanjaya Y."/>
            <person name="Wardhani T."/>
            <person name="Kalhor M.S."/>
            <person name="Jansen J."/>
            <person name="Van den Hoogen J."/>
            <person name="Gungor B."/>
            <person name="Hartog M."/>
            <person name="Hontelez J."/>
            <person name="Verver J."/>
            <person name="Yang W.-C."/>
            <person name="Schijlen E."/>
            <person name="Repin R."/>
            <person name="Schilthuizen M."/>
            <person name="Schranz E."/>
            <person name="Heidstra R."/>
            <person name="Miyata K."/>
            <person name="Fedorova E."/>
            <person name="Kohlen W."/>
            <person name="Bisseling T."/>
            <person name="Smit S."/>
            <person name="Geurts R."/>
        </authorList>
    </citation>
    <scope>NUCLEOTIDE SEQUENCE [LARGE SCALE GENOMIC DNA]</scope>
    <source>
        <strain evidence="3">cv. WU1-14</strain>
    </source>
</reference>
<dbReference type="Pfam" id="PF14559">
    <property type="entry name" value="TPR_19"/>
    <property type="match status" value="1"/>
</dbReference>
<keyword evidence="3" id="KW-1185">Reference proteome</keyword>
<organism evidence="2 3">
    <name type="scientific">Parasponia andersonii</name>
    <name type="common">Sponia andersonii</name>
    <dbReference type="NCBI Taxonomy" id="3476"/>
    <lineage>
        <taxon>Eukaryota</taxon>
        <taxon>Viridiplantae</taxon>
        <taxon>Streptophyta</taxon>
        <taxon>Embryophyta</taxon>
        <taxon>Tracheophyta</taxon>
        <taxon>Spermatophyta</taxon>
        <taxon>Magnoliopsida</taxon>
        <taxon>eudicotyledons</taxon>
        <taxon>Gunneridae</taxon>
        <taxon>Pentapetalae</taxon>
        <taxon>rosids</taxon>
        <taxon>fabids</taxon>
        <taxon>Rosales</taxon>
        <taxon>Cannabaceae</taxon>
        <taxon>Parasponia</taxon>
    </lineage>
</organism>
<dbReference type="InterPro" id="IPR011990">
    <property type="entry name" value="TPR-like_helical_dom_sf"/>
</dbReference>
<dbReference type="InterPro" id="IPR019734">
    <property type="entry name" value="TPR_rpt"/>
</dbReference>
<dbReference type="SUPFAM" id="SSF48452">
    <property type="entry name" value="TPR-like"/>
    <property type="match status" value="1"/>
</dbReference>
<dbReference type="GO" id="GO:0009535">
    <property type="term" value="C:chloroplast thylakoid membrane"/>
    <property type="evidence" value="ECO:0007669"/>
    <property type="project" value="TreeGrafter"/>
</dbReference>
<dbReference type="PROSITE" id="PS50005">
    <property type="entry name" value="TPR"/>
    <property type="match status" value="1"/>
</dbReference>
<gene>
    <name evidence="2" type="ORF">PanWU01x14_062970</name>
</gene>
<evidence type="ECO:0000313" key="3">
    <source>
        <dbReference type="Proteomes" id="UP000237105"/>
    </source>
</evidence>
<dbReference type="STRING" id="3476.A0A2P5DHQ4"/>
<evidence type="ECO:0000256" key="1">
    <source>
        <dbReference type="PROSITE-ProRule" id="PRU00339"/>
    </source>
</evidence>
<dbReference type="GO" id="GO:0016740">
    <property type="term" value="F:transferase activity"/>
    <property type="evidence" value="ECO:0007669"/>
    <property type="project" value="UniProtKB-KW"/>
</dbReference>
<feature type="repeat" description="TPR" evidence="1">
    <location>
        <begin position="136"/>
        <end position="169"/>
    </location>
</feature>
<dbReference type="EMBL" id="JXTB01000037">
    <property type="protein sequence ID" value="PON72828.1"/>
    <property type="molecule type" value="Genomic_DNA"/>
</dbReference>